<dbReference type="EMBL" id="JAETWB010000001">
    <property type="protein sequence ID" value="MBL6077650.1"/>
    <property type="molecule type" value="Genomic_DNA"/>
</dbReference>
<feature type="transmembrane region" description="Helical" evidence="1">
    <location>
        <begin position="68"/>
        <end position="85"/>
    </location>
</feature>
<sequence length="194" mass="19517">MRDFLLAYLALLATPGPNLLVIAGIAALRGVRGALPVCLGIALGAGTLNAALAATLEGAPAADGWVETGRIAAVVLLLWVAHATARGGPPVAGHRVPEGLFGAEFGAGFCTAVTNPMTAAFFAAQFLGPLALLDARLPLVPLAVTATALAVSLSLAILLARPACQRLALAWHRPIRLAAAATLVAMAASVLARP</sequence>
<protein>
    <recommendedName>
        <fullName evidence="4">Threonine/homoserine/homoserine lactone efflux protein</fullName>
    </recommendedName>
</protein>
<evidence type="ECO:0000313" key="3">
    <source>
        <dbReference type="Proteomes" id="UP000660885"/>
    </source>
</evidence>
<proteinExistence type="predicted"/>
<keyword evidence="1" id="KW-1133">Transmembrane helix</keyword>
<organism evidence="2 3">
    <name type="scientific">Belnapia arida</name>
    <dbReference type="NCBI Taxonomy" id="2804533"/>
    <lineage>
        <taxon>Bacteria</taxon>
        <taxon>Pseudomonadati</taxon>
        <taxon>Pseudomonadota</taxon>
        <taxon>Alphaproteobacteria</taxon>
        <taxon>Acetobacterales</taxon>
        <taxon>Roseomonadaceae</taxon>
        <taxon>Belnapia</taxon>
    </lineage>
</organism>
<gene>
    <name evidence="2" type="ORF">JMJ56_06500</name>
</gene>
<name>A0ABS1U0L0_9PROT</name>
<evidence type="ECO:0000256" key="1">
    <source>
        <dbReference type="SAM" id="Phobius"/>
    </source>
</evidence>
<dbReference type="RefSeq" id="WP_202830739.1">
    <property type="nucleotide sequence ID" value="NZ_JAETWB010000001.1"/>
</dbReference>
<evidence type="ECO:0000313" key="2">
    <source>
        <dbReference type="EMBL" id="MBL6077650.1"/>
    </source>
</evidence>
<reference evidence="2 3" key="1">
    <citation type="submission" date="2021-01" db="EMBL/GenBank/DDBJ databases">
        <title>Belnapia mucosa sp. nov. and Belnapia arida sp. nov., isolated from the Tabernas Desert (Almeria, Spain).</title>
        <authorList>
            <person name="Molina-Menor E."/>
            <person name="Vidal-Verdu A."/>
            <person name="Calonge A."/>
            <person name="Satari L."/>
            <person name="Pereto J."/>
            <person name="Porcar M."/>
        </authorList>
    </citation>
    <scope>NUCLEOTIDE SEQUENCE [LARGE SCALE GENOMIC DNA]</scope>
    <source>
        <strain evidence="2 3">T18</strain>
    </source>
</reference>
<feature type="transmembrane region" description="Helical" evidence="1">
    <location>
        <begin position="139"/>
        <end position="160"/>
    </location>
</feature>
<keyword evidence="1" id="KW-0812">Transmembrane</keyword>
<dbReference type="Proteomes" id="UP000660885">
    <property type="component" value="Unassembled WGS sequence"/>
</dbReference>
<keyword evidence="1" id="KW-0472">Membrane</keyword>
<comment type="caution">
    <text evidence="2">The sequence shown here is derived from an EMBL/GenBank/DDBJ whole genome shotgun (WGS) entry which is preliminary data.</text>
</comment>
<feature type="transmembrane region" description="Helical" evidence="1">
    <location>
        <begin position="105"/>
        <end position="127"/>
    </location>
</feature>
<feature type="transmembrane region" description="Helical" evidence="1">
    <location>
        <begin position="33"/>
        <end position="56"/>
    </location>
</feature>
<keyword evidence="3" id="KW-1185">Reference proteome</keyword>
<accession>A0ABS1U0L0</accession>
<evidence type="ECO:0008006" key="4">
    <source>
        <dbReference type="Google" id="ProtNLM"/>
    </source>
</evidence>